<protein>
    <recommendedName>
        <fullName evidence="2">Phosphodiester glycosidase domain-containing protein</fullName>
    </recommendedName>
</protein>
<dbReference type="InterPro" id="IPR018711">
    <property type="entry name" value="NAGPA"/>
</dbReference>
<feature type="chain" id="PRO_5023089921" description="Phosphodiester glycosidase domain-containing protein" evidence="1">
    <location>
        <begin position="22"/>
        <end position="248"/>
    </location>
</feature>
<dbReference type="Pfam" id="PF09992">
    <property type="entry name" value="NAGPA"/>
    <property type="match status" value="1"/>
</dbReference>
<dbReference type="KEGG" id="lit:FPZ52_01185"/>
<keyword evidence="4" id="KW-1185">Reference proteome</keyword>
<feature type="signal peptide" evidence="1">
    <location>
        <begin position="1"/>
        <end position="21"/>
    </location>
</feature>
<dbReference type="RefSeq" id="WP_146362926.1">
    <property type="nucleotide sequence ID" value="NZ_CP042261.1"/>
</dbReference>
<dbReference type="Proteomes" id="UP000318483">
    <property type="component" value="Chromosome"/>
</dbReference>
<dbReference type="OrthoDB" id="5515706at2"/>
<proteinExistence type="predicted"/>
<name>A0A5B8I545_9RHOB</name>
<dbReference type="EMBL" id="CP042261">
    <property type="protein sequence ID" value="QDY68369.1"/>
    <property type="molecule type" value="Genomic_DNA"/>
</dbReference>
<evidence type="ECO:0000256" key="1">
    <source>
        <dbReference type="SAM" id="SignalP"/>
    </source>
</evidence>
<feature type="domain" description="Phosphodiester glycosidase" evidence="2">
    <location>
        <begin position="77"/>
        <end position="221"/>
    </location>
</feature>
<organism evidence="3 4">
    <name type="scientific">Qingshengfaniella alkalisoli</name>
    <dbReference type="NCBI Taxonomy" id="2599296"/>
    <lineage>
        <taxon>Bacteria</taxon>
        <taxon>Pseudomonadati</taxon>
        <taxon>Pseudomonadota</taxon>
        <taxon>Alphaproteobacteria</taxon>
        <taxon>Rhodobacterales</taxon>
        <taxon>Paracoccaceae</taxon>
        <taxon>Qingshengfaniella</taxon>
    </lineage>
</organism>
<dbReference type="AlphaFoldDB" id="A0A5B8I545"/>
<sequence>MTAIFRSLLIALGCIATPVLAVASPECRQIDSGGNGFTACSVDDPSSLRLWLKDADGQVYGSFSKLADDLAHSGQTLTFAMNAGMYHSDRRPVGLYRENGENTASLVTSKGPGNFGMLPNGVLCIDDDRVEVIETLDFDQRQPKCRFATQSGPMLLIDGQFHPRFLRDSDSRKIRNGVGVDEAGRAHFVLSDRPVTFWEFATLFRDVLNTPNALYLDGTISRLYAPSIHRDDLGFPMGPIVGTVAPSG</sequence>
<evidence type="ECO:0000313" key="4">
    <source>
        <dbReference type="Proteomes" id="UP000318483"/>
    </source>
</evidence>
<reference evidence="3 4" key="1">
    <citation type="submission" date="2019-07" db="EMBL/GenBank/DDBJ databases">
        <title>Litoreibacter alkalisoli sp. nov., isolated from saline-alkaline soil.</title>
        <authorList>
            <person name="Wang S."/>
            <person name="Xu L."/>
            <person name="Xing Y.-T."/>
            <person name="Sun J.-Q."/>
        </authorList>
    </citation>
    <scope>NUCLEOTIDE SEQUENCE [LARGE SCALE GENOMIC DNA]</scope>
    <source>
        <strain evidence="3 4">LN3S51</strain>
    </source>
</reference>
<keyword evidence="1" id="KW-0732">Signal</keyword>
<evidence type="ECO:0000259" key="2">
    <source>
        <dbReference type="Pfam" id="PF09992"/>
    </source>
</evidence>
<accession>A0A5B8I545</accession>
<evidence type="ECO:0000313" key="3">
    <source>
        <dbReference type="EMBL" id="QDY68369.1"/>
    </source>
</evidence>
<gene>
    <name evidence="3" type="ORF">FPZ52_01185</name>
</gene>